<evidence type="ECO:0000313" key="2">
    <source>
        <dbReference type="EMBL" id="USC48468.1"/>
    </source>
</evidence>
<evidence type="ECO:0000313" key="3">
    <source>
        <dbReference type="Proteomes" id="UP001056079"/>
    </source>
</evidence>
<name>A0ABY4UYF7_STRFL</name>
<organism evidence="2 3">
    <name type="scientific">Streptomyces filamentosus</name>
    <name type="common">Streptomyces roseosporus</name>
    <dbReference type="NCBI Taxonomy" id="67294"/>
    <lineage>
        <taxon>Bacteria</taxon>
        <taxon>Bacillati</taxon>
        <taxon>Actinomycetota</taxon>
        <taxon>Actinomycetes</taxon>
        <taxon>Kitasatosporales</taxon>
        <taxon>Streptomycetaceae</taxon>
        <taxon>Streptomyces</taxon>
    </lineage>
</organism>
<evidence type="ECO:0008006" key="4">
    <source>
        <dbReference type="Google" id="ProtNLM"/>
    </source>
</evidence>
<evidence type="ECO:0000256" key="1">
    <source>
        <dbReference type="SAM" id="SignalP"/>
    </source>
</evidence>
<reference evidence="2" key="1">
    <citation type="submission" date="2021-08" db="EMBL/GenBank/DDBJ databases">
        <title>DNA methylation of m4C regulates biosynthesis of daptomycin in Streptomyces roseosporus L30.</title>
        <authorList>
            <person name="Fang J.-L."/>
        </authorList>
    </citation>
    <scope>NUCLEOTIDE SEQUENCE</scope>
    <source>
        <strain evidence="2">L30</strain>
    </source>
</reference>
<protein>
    <recommendedName>
        <fullName evidence="4">Spore-associated protein A</fullName>
    </recommendedName>
</protein>
<dbReference type="Proteomes" id="UP001056079">
    <property type="component" value="Chromosome"/>
</dbReference>
<keyword evidence="1" id="KW-0732">Signal</keyword>
<sequence length="156" mass="16080">MNAFRKNACRAFVALAVILGGTLVSAPSASAAGYGCSGSLIDTYDVRTNAGSGTLFGHVYLYYNSSNGVNCAVNVSNSAGGYGTAKYMYMSINKCTQTSPSSTCSITTRDEDSSQSYTQYAGPVSVTSPNNCILISAAINYNGRVAQANTGATHCG</sequence>
<keyword evidence="3" id="KW-1185">Reference proteome</keyword>
<accession>A0ABY4UYF7</accession>
<gene>
    <name evidence="2" type="ORF">K7395_17895</name>
</gene>
<feature type="chain" id="PRO_5046525517" description="Spore-associated protein A" evidence="1">
    <location>
        <begin position="32"/>
        <end position="156"/>
    </location>
</feature>
<feature type="signal peptide" evidence="1">
    <location>
        <begin position="1"/>
        <end position="31"/>
    </location>
</feature>
<proteinExistence type="predicted"/>
<dbReference type="RefSeq" id="WP_131618251.1">
    <property type="nucleotide sequence ID" value="NZ_CP098609.1"/>
</dbReference>
<dbReference type="EMBL" id="CP098609">
    <property type="protein sequence ID" value="USC48468.1"/>
    <property type="molecule type" value="Genomic_DNA"/>
</dbReference>